<dbReference type="AlphaFoldDB" id="A0A0L0P129"/>
<feature type="compositionally biased region" description="Basic and acidic residues" evidence="1">
    <location>
        <begin position="382"/>
        <end position="392"/>
    </location>
</feature>
<dbReference type="VEuPathDB" id="FungiDB:QG37_02934"/>
<feature type="region of interest" description="Disordered" evidence="1">
    <location>
        <begin position="313"/>
        <end position="340"/>
    </location>
</feature>
<evidence type="ECO:0000313" key="3">
    <source>
        <dbReference type="Proteomes" id="UP000037122"/>
    </source>
</evidence>
<name>A0A0L0P129_CANAR</name>
<dbReference type="VEuPathDB" id="FungiDB:B9J08_000943"/>
<reference evidence="3" key="1">
    <citation type="journal article" date="2015" name="BMC Genomics">
        <title>Draft genome of a commonly misdiagnosed multidrug resistant pathogen Candida auris.</title>
        <authorList>
            <person name="Chatterjee S."/>
            <person name="Alampalli S.V."/>
            <person name="Nageshan R.K."/>
            <person name="Chettiar S.T."/>
            <person name="Joshi S."/>
            <person name="Tatu U.S."/>
        </authorList>
    </citation>
    <scope>NUCLEOTIDE SEQUENCE [LARGE SCALE GENOMIC DNA]</scope>
    <source>
        <strain evidence="3">6684</strain>
    </source>
</reference>
<accession>A0A0L0P129</accession>
<feature type="compositionally biased region" description="Low complexity" evidence="1">
    <location>
        <begin position="159"/>
        <end position="171"/>
    </location>
</feature>
<evidence type="ECO:0000313" key="2">
    <source>
        <dbReference type="EMBL" id="KND99994.1"/>
    </source>
</evidence>
<feature type="region of interest" description="Disordered" evidence="1">
    <location>
        <begin position="378"/>
        <end position="447"/>
    </location>
</feature>
<feature type="region of interest" description="Disordered" evidence="1">
    <location>
        <begin position="1"/>
        <end position="26"/>
    </location>
</feature>
<comment type="caution">
    <text evidence="2">The sequence shown here is derived from an EMBL/GenBank/DDBJ whole genome shotgun (WGS) entry which is preliminary data.</text>
</comment>
<organism evidence="2 3">
    <name type="scientific">Candidozyma auris</name>
    <name type="common">Yeast</name>
    <name type="synonym">Candida auris</name>
    <dbReference type="NCBI Taxonomy" id="498019"/>
    <lineage>
        <taxon>Eukaryota</taxon>
        <taxon>Fungi</taxon>
        <taxon>Dikarya</taxon>
        <taxon>Ascomycota</taxon>
        <taxon>Saccharomycotina</taxon>
        <taxon>Pichiomycetes</taxon>
        <taxon>Metschnikowiaceae</taxon>
        <taxon>Candidozyma</taxon>
    </lineage>
</organism>
<dbReference type="EMBL" id="LGST01000020">
    <property type="protein sequence ID" value="KND99994.1"/>
    <property type="molecule type" value="Genomic_DNA"/>
</dbReference>
<gene>
    <name evidence="2" type="ORF">QG37_02934</name>
</gene>
<dbReference type="VEuPathDB" id="FungiDB:CJJ07_004247"/>
<sequence length="458" mass="51583">MFDSSPLEVPKQRSFAANPTKDRRRFSDTFFQKQPLPSRRTVSEKPPNLLQADLLRSLRYNTDWSSAVASYNPGSLRLEDIPNVPVYNRATGKFRVFSDKLRPRRVQSEEVRRSYLSLEDSNSFDLNKQTFDENRLRYKSELPPLPSDSDGSSEEESELFSSNPSSKYSYSEEGLPRQPPPERKNYLDDLSGNFLQHIPRRSVSTISTCRTYELYNFGSDIDSHSVLTSAESIASEGSLWIPQPASGVTQRSSEDAPLQYSLPAQSKISFFTSPKTLLPPDSASMAQLSPSKSPMTSYFSPEKSDAIFLPKEHRVSSLPNKSLPPVPTKPNTNTRPNSICPKDSKKVTFCLDLGAEYDKSRFMIPKEYKLLSQERFSKVAPKPRDTKQERVKPRAVSQPNPSLQPIALRKTVDLSSKPLPPPKSAPVFKAASQPVSPSRQTKFEPIPFRTNVRIMGPI</sequence>
<evidence type="ECO:0000256" key="1">
    <source>
        <dbReference type="SAM" id="MobiDB-lite"/>
    </source>
</evidence>
<feature type="region of interest" description="Disordered" evidence="1">
    <location>
        <begin position="135"/>
        <end position="187"/>
    </location>
</feature>
<dbReference type="VEuPathDB" id="FungiDB:CJI97_000962"/>
<proteinExistence type="predicted"/>
<dbReference type="VEuPathDB" id="FungiDB:CJI96_0003156"/>
<dbReference type="VEuPathDB" id="FungiDB:CJJ09_002902"/>
<dbReference type="Proteomes" id="UP000037122">
    <property type="component" value="Unassembled WGS sequence"/>
</dbReference>
<protein>
    <submittedName>
        <fullName evidence="2">Uncharacterized protein</fullName>
    </submittedName>
</protein>